<proteinExistence type="inferred from homology"/>
<evidence type="ECO:0000256" key="3">
    <source>
        <dbReference type="ARBA" id="ARBA00022448"/>
    </source>
</evidence>
<sequence>MFTSYATWVLGTLIGELLAHFIPLSISSIMSISLYAMFIGLLVPAIRNSWKLILIVIPSALLSYLFGLFLKGGWPIVIATILGSALGMVFKMEED</sequence>
<comment type="similarity">
    <text evidence="2">Belongs to the AzlC family.</text>
</comment>
<evidence type="ECO:0000256" key="7">
    <source>
        <dbReference type="ARBA" id="ARBA00023136"/>
    </source>
</evidence>
<name>A0ABS1TUD5_9BACI</name>
<evidence type="ECO:0000256" key="2">
    <source>
        <dbReference type="ARBA" id="ARBA00010735"/>
    </source>
</evidence>
<dbReference type="Proteomes" id="UP000623967">
    <property type="component" value="Unassembled WGS sequence"/>
</dbReference>
<evidence type="ECO:0000256" key="1">
    <source>
        <dbReference type="ARBA" id="ARBA00004651"/>
    </source>
</evidence>
<comment type="subcellular location">
    <subcellularLocation>
        <location evidence="1">Cell membrane</location>
        <topology evidence="1">Multi-pass membrane protein</topology>
    </subcellularLocation>
</comment>
<comment type="caution">
    <text evidence="9">The sequence shown here is derived from an EMBL/GenBank/DDBJ whole genome shotgun (WGS) entry which is preliminary data.</text>
</comment>
<reference evidence="9 10" key="1">
    <citation type="submission" date="2021-01" db="EMBL/GenBank/DDBJ databases">
        <title>Genome public.</title>
        <authorList>
            <person name="Liu C."/>
            <person name="Sun Q."/>
        </authorList>
    </citation>
    <scope>NUCLEOTIDE SEQUENCE [LARGE SCALE GENOMIC DNA]</scope>
    <source>
        <strain evidence="9 10">YIM B02564</strain>
    </source>
</reference>
<accession>A0ABS1TUD5</accession>
<keyword evidence="5 8" id="KW-0812">Transmembrane</keyword>
<protein>
    <submittedName>
        <fullName evidence="9">Uncharacterized protein</fullName>
    </submittedName>
</protein>
<keyword evidence="10" id="KW-1185">Reference proteome</keyword>
<evidence type="ECO:0000313" key="10">
    <source>
        <dbReference type="Proteomes" id="UP000623967"/>
    </source>
</evidence>
<evidence type="ECO:0000256" key="4">
    <source>
        <dbReference type="ARBA" id="ARBA00022475"/>
    </source>
</evidence>
<gene>
    <name evidence="9" type="ORF">JK635_22415</name>
</gene>
<dbReference type="RefSeq" id="WP_202656149.1">
    <property type="nucleotide sequence ID" value="NZ_JAESWB010000371.1"/>
</dbReference>
<keyword evidence="7 8" id="KW-0472">Membrane</keyword>
<organism evidence="9 10">
    <name type="scientific">Neobacillus paridis</name>
    <dbReference type="NCBI Taxonomy" id="2803862"/>
    <lineage>
        <taxon>Bacteria</taxon>
        <taxon>Bacillati</taxon>
        <taxon>Bacillota</taxon>
        <taxon>Bacilli</taxon>
        <taxon>Bacillales</taxon>
        <taxon>Bacillaceae</taxon>
        <taxon>Neobacillus</taxon>
    </lineage>
</organism>
<keyword evidence="6 8" id="KW-1133">Transmembrane helix</keyword>
<dbReference type="InterPro" id="IPR011606">
    <property type="entry name" value="Brnchd-chn_aa_trnsp_permease"/>
</dbReference>
<evidence type="ECO:0000256" key="8">
    <source>
        <dbReference type="SAM" id="Phobius"/>
    </source>
</evidence>
<feature type="transmembrane region" description="Helical" evidence="8">
    <location>
        <begin position="73"/>
        <end position="90"/>
    </location>
</feature>
<feature type="transmembrane region" description="Helical" evidence="8">
    <location>
        <begin position="20"/>
        <end position="43"/>
    </location>
</feature>
<evidence type="ECO:0000313" key="9">
    <source>
        <dbReference type="EMBL" id="MBL4954916.1"/>
    </source>
</evidence>
<evidence type="ECO:0000256" key="5">
    <source>
        <dbReference type="ARBA" id="ARBA00022692"/>
    </source>
</evidence>
<keyword evidence="4" id="KW-1003">Cell membrane</keyword>
<evidence type="ECO:0000256" key="6">
    <source>
        <dbReference type="ARBA" id="ARBA00022989"/>
    </source>
</evidence>
<dbReference type="PANTHER" id="PTHR34979">
    <property type="entry name" value="INNER MEMBRANE PROTEIN YGAZ"/>
    <property type="match status" value="1"/>
</dbReference>
<dbReference type="EMBL" id="JAESWB010000371">
    <property type="protein sequence ID" value="MBL4954916.1"/>
    <property type="molecule type" value="Genomic_DNA"/>
</dbReference>
<dbReference type="PANTHER" id="PTHR34979:SF1">
    <property type="entry name" value="INNER MEMBRANE PROTEIN YGAZ"/>
    <property type="match status" value="1"/>
</dbReference>
<keyword evidence="3" id="KW-0813">Transport</keyword>
<feature type="transmembrane region" description="Helical" evidence="8">
    <location>
        <begin position="50"/>
        <end position="67"/>
    </location>
</feature>